<dbReference type="GO" id="GO:0055085">
    <property type="term" value="P:transmembrane transport"/>
    <property type="evidence" value="ECO:0007669"/>
    <property type="project" value="UniProtKB-UniRule"/>
</dbReference>
<comment type="caution">
    <text evidence="8">The sequence shown here is derived from an EMBL/GenBank/DDBJ whole genome shotgun (WGS) entry which is preliminary data.</text>
</comment>
<keyword evidence="9" id="KW-1185">Reference proteome</keyword>
<keyword evidence="3 6" id="KW-0812">Transmembrane</keyword>
<comment type="similarity">
    <text evidence="6">Belongs to the ABC-4 integral membrane protein family.</text>
</comment>
<feature type="transmembrane region" description="Helical" evidence="6">
    <location>
        <begin position="598"/>
        <end position="620"/>
    </location>
</feature>
<dbReference type="PANTHER" id="PTHR46795">
    <property type="entry name" value="ABC TRANSPORTER PERMEASE-RELATED-RELATED"/>
    <property type="match status" value="1"/>
</dbReference>
<dbReference type="EMBL" id="QGGY01000005">
    <property type="protein sequence ID" value="PWJ76015.1"/>
    <property type="molecule type" value="Genomic_DNA"/>
</dbReference>
<sequence length="668" mass="75174">MRNSFYPKMALTNIRKNGRMYLPYMIASICTIMMFFMMMTIIDNPGIDSMPGNISLKMMLILGEVIVGVFAVVFLFYTNSFLMKRRKKELGLYSILGLEKRHIGRILFFEVFFTAVFCLAAGILAGSLFSRLMFLILLKMVQTTAPFTIEFSRLAVKVTVTLFGAVFLATLVSDLFQIGRVRPIELLHGDKRGEKEPKARWILAFAGFALLGGGYYIALHVETPVEAIMEFFIATLLVMGGTYLLFTTGSIAVLKMLKKNKKFYYKPRHFTTVSGMLYRMKQNAVGLANICILSTGVLLAVSTTVSLNVGMSDLLKGLFPEDIGVYMVGSEGGIAEKLYSYLEGKAEEADVSFGPMIDFTHVRVYAERSRDDLSEFVSGQQTGDAPNDYAIIMTDLEQYNKVEGKNESLGKDEVIISGNLKAYGEEKFTLDGRSFHVKEEKDSSEIVKRMLVRSQKNYVVVFSDKSIIDELTAGIDQNLIGKEEYMGMDIQGSQESRNKFDTLLINDDFKGFVKQENINQKVYFSVNSGISEGQEMRSFISGFLFIGIFIGVLFLMATALIIYYKQISEGYEDKERYVIMQQVGMSLSEVKKCIHSQILSVFFLPLLIAIVHICVAFNIINKLLWIFGLYNTPLFMLCTAVTILIFAVVYTIVFSLTSRTYVKIVGTE</sequence>
<evidence type="ECO:0000256" key="2">
    <source>
        <dbReference type="ARBA" id="ARBA00022475"/>
    </source>
</evidence>
<evidence type="ECO:0000259" key="7">
    <source>
        <dbReference type="Pfam" id="PF02687"/>
    </source>
</evidence>
<dbReference type="InterPro" id="IPR027022">
    <property type="entry name" value="ABC_permease_BceB-typ"/>
</dbReference>
<dbReference type="GO" id="GO:0005886">
    <property type="term" value="C:plasma membrane"/>
    <property type="evidence" value="ECO:0007669"/>
    <property type="project" value="UniProtKB-SubCell"/>
</dbReference>
<organism evidence="8 9">
    <name type="scientific">Murimonas intestini</name>
    <dbReference type="NCBI Taxonomy" id="1337051"/>
    <lineage>
        <taxon>Bacteria</taxon>
        <taxon>Bacillati</taxon>
        <taxon>Bacillota</taxon>
        <taxon>Clostridia</taxon>
        <taxon>Lachnospirales</taxon>
        <taxon>Lachnospiraceae</taxon>
        <taxon>Murimonas</taxon>
    </lineage>
</organism>
<feature type="transmembrane region" description="Helical" evidence="6">
    <location>
        <begin position="632"/>
        <end position="653"/>
    </location>
</feature>
<gene>
    <name evidence="8" type="ORF">C7383_10549</name>
</gene>
<feature type="transmembrane region" description="Helical" evidence="6">
    <location>
        <begin position="21"/>
        <end position="42"/>
    </location>
</feature>
<evidence type="ECO:0000256" key="3">
    <source>
        <dbReference type="ARBA" id="ARBA00022692"/>
    </source>
</evidence>
<evidence type="ECO:0000256" key="6">
    <source>
        <dbReference type="PIRNR" id="PIRNR018968"/>
    </source>
</evidence>
<keyword evidence="2 6" id="KW-1003">Cell membrane</keyword>
<dbReference type="PANTHER" id="PTHR46795:SF3">
    <property type="entry name" value="ABC TRANSPORTER PERMEASE"/>
    <property type="match status" value="1"/>
</dbReference>
<feature type="transmembrane region" description="Helical" evidence="6">
    <location>
        <begin position="231"/>
        <end position="254"/>
    </location>
</feature>
<feature type="transmembrane region" description="Helical" evidence="6">
    <location>
        <begin position="154"/>
        <end position="178"/>
    </location>
</feature>
<keyword evidence="4 6" id="KW-1133">Transmembrane helix</keyword>
<protein>
    <submittedName>
        <fullName evidence="8">ABC transport system permease protein</fullName>
    </submittedName>
</protein>
<feature type="transmembrane region" description="Helical" evidence="6">
    <location>
        <begin position="106"/>
        <end position="134"/>
    </location>
</feature>
<dbReference type="Proteomes" id="UP000245412">
    <property type="component" value="Unassembled WGS sequence"/>
</dbReference>
<dbReference type="RefSeq" id="WP_109626085.1">
    <property type="nucleotide sequence ID" value="NZ_JANKBI010000003.1"/>
</dbReference>
<evidence type="ECO:0000256" key="4">
    <source>
        <dbReference type="ARBA" id="ARBA00022989"/>
    </source>
</evidence>
<dbReference type="InterPro" id="IPR003838">
    <property type="entry name" value="ABC3_permease_C"/>
</dbReference>
<dbReference type="PIRSF" id="PIRSF018968">
    <property type="entry name" value="ABC_permease_BceB"/>
    <property type="match status" value="1"/>
</dbReference>
<reference evidence="8 9" key="1">
    <citation type="submission" date="2018-05" db="EMBL/GenBank/DDBJ databases">
        <authorList>
            <person name="Goeker M."/>
            <person name="Huntemann M."/>
            <person name="Clum A."/>
            <person name="Pillay M."/>
            <person name="Palaniappan K."/>
            <person name="Varghese N."/>
            <person name="Mikhailova N."/>
            <person name="Stamatis D."/>
            <person name="Reddy T."/>
            <person name="Daum C."/>
            <person name="Shapiro N."/>
            <person name="Ivanova N."/>
            <person name="Kyrpides N."/>
            <person name="Woyke T."/>
        </authorList>
    </citation>
    <scope>NUCLEOTIDE SEQUENCE [LARGE SCALE GENOMIC DNA]</scope>
    <source>
        <strain evidence="8 9">DSM 26524</strain>
    </source>
</reference>
<evidence type="ECO:0000256" key="1">
    <source>
        <dbReference type="ARBA" id="ARBA00004651"/>
    </source>
</evidence>
<evidence type="ECO:0000256" key="5">
    <source>
        <dbReference type="ARBA" id="ARBA00023136"/>
    </source>
</evidence>
<dbReference type="Pfam" id="PF02687">
    <property type="entry name" value="FtsX"/>
    <property type="match status" value="1"/>
</dbReference>
<feature type="domain" description="ABC3 transporter permease C-terminal" evidence="7">
    <location>
        <begin position="66"/>
        <end position="179"/>
    </location>
</feature>
<dbReference type="InterPro" id="IPR052536">
    <property type="entry name" value="ABC-4_Integral_Memb_Prot"/>
</dbReference>
<comment type="subcellular location">
    <subcellularLocation>
        <location evidence="1 6">Cell membrane</location>
        <topology evidence="1 6">Multi-pass membrane protein</topology>
    </subcellularLocation>
</comment>
<feature type="transmembrane region" description="Helical" evidence="6">
    <location>
        <begin position="54"/>
        <end position="77"/>
    </location>
</feature>
<feature type="transmembrane region" description="Helical" evidence="6">
    <location>
        <begin position="539"/>
        <end position="564"/>
    </location>
</feature>
<evidence type="ECO:0000313" key="8">
    <source>
        <dbReference type="EMBL" id="PWJ76015.1"/>
    </source>
</evidence>
<feature type="transmembrane region" description="Helical" evidence="6">
    <location>
        <begin position="284"/>
        <end position="307"/>
    </location>
</feature>
<keyword evidence="6" id="KW-0813">Transport</keyword>
<evidence type="ECO:0000313" key="9">
    <source>
        <dbReference type="Proteomes" id="UP000245412"/>
    </source>
</evidence>
<feature type="transmembrane region" description="Helical" evidence="6">
    <location>
        <begin position="199"/>
        <end position="219"/>
    </location>
</feature>
<proteinExistence type="inferred from homology"/>
<dbReference type="AlphaFoldDB" id="A0AB73T4R6"/>
<accession>A0AB73T4R6</accession>
<name>A0AB73T4R6_9FIRM</name>
<keyword evidence="5 6" id="KW-0472">Membrane</keyword>